<dbReference type="EMBL" id="CM026426">
    <property type="protein sequence ID" value="KAG0573913.1"/>
    <property type="molecule type" value="Genomic_DNA"/>
</dbReference>
<protein>
    <submittedName>
        <fullName evidence="1">Uncharacterized protein</fullName>
    </submittedName>
</protein>
<organism evidence="1 2">
    <name type="scientific">Ceratodon purpureus</name>
    <name type="common">Fire moss</name>
    <name type="synonym">Dicranum purpureum</name>
    <dbReference type="NCBI Taxonomy" id="3225"/>
    <lineage>
        <taxon>Eukaryota</taxon>
        <taxon>Viridiplantae</taxon>
        <taxon>Streptophyta</taxon>
        <taxon>Embryophyta</taxon>
        <taxon>Bryophyta</taxon>
        <taxon>Bryophytina</taxon>
        <taxon>Bryopsida</taxon>
        <taxon>Dicranidae</taxon>
        <taxon>Pseudoditrichales</taxon>
        <taxon>Ditrichaceae</taxon>
        <taxon>Ceratodon</taxon>
    </lineage>
</organism>
<feature type="non-terminal residue" evidence="1">
    <location>
        <position position="1"/>
    </location>
</feature>
<gene>
    <name evidence="1" type="ORF">KC19_VG221000</name>
</gene>
<evidence type="ECO:0000313" key="2">
    <source>
        <dbReference type="Proteomes" id="UP000822688"/>
    </source>
</evidence>
<accession>A0A8T0HTR6</accession>
<name>A0A8T0HTR6_CERPU</name>
<proteinExistence type="predicted"/>
<dbReference type="AlphaFoldDB" id="A0A8T0HTR6"/>
<reference evidence="1" key="1">
    <citation type="submission" date="2020-06" db="EMBL/GenBank/DDBJ databases">
        <title>WGS assembly of Ceratodon purpureus strain R40.</title>
        <authorList>
            <person name="Carey S.B."/>
            <person name="Jenkins J."/>
            <person name="Shu S."/>
            <person name="Lovell J.T."/>
            <person name="Sreedasyam A."/>
            <person name="Maumus F."/>
            <person name="Tiley G.P."/>
            <person name="Fernandez-Pozo N."/>
            <person name="Barry K."/>
            <person name="Chen C."/>
            <person name="Wang M."/>
            <person name="Lipzen A."/>
            <person name="Daum C."/>
            <person name="Saski C.A."/>
            <person name="Payton A.C."/>
            <person name="Mcbreen J.C."/>
            <person name="Conrad R.E."/>
            <person name="Kollar L.M."/>
            <person name="Olsson S."/>
            <person name="Huttunen S."/>
            <person name="Landis J.B."/>
            <person name="Wickett N.J."/>
            <person name="Johnson M.G."/>
            <person name="Rensing S.A."/>
            <person name="Grimwood J."/>
            <person name="Schmutz J."/>
            <person name="Mcdaniel S.F."/>
        </authorList>
    </citation>
    <scope>NUCLEOTIDE SEQUENCE</scope>
    <source>
        <strain evidence="1">R40</strain>
    </source>
</reference>
<dbReference type="Proteomes" id="UP000822688">
    <property type="component" value="Chromosome V"/>
</dbReference>
<comment type="caution">
    <text evidence="1">The sequence shown here is derived from an EMBL/GenBank/DDBJ whole genome shotgun (WGS) entry which is preliminary data.</text>
</comment>
<sequence>ARLSRKCAASAKLALLHLRETISSHFDRLMYCWSLVGQRNAGNGGVGSVRSFRTALYSKICALEFDINLVVPLGLMQRKFVCVACASGVKLITAYVILKN</sequence>
<evidence type="ECO:0000313" key="1">
    <source>
        <dbReference type="EMBL" id="KAG0573913.1"/>
    </source>
</evidence>
<keyword evidence="2" id="KW-1185">Reference proteome</keyword>